<evidence type="ECO:0000313" key="3">
    <source>
        <dbReference type="EMBL" id="KDR22822.1"/>
    </source>
</evidence>
<reference evidence="3 4" key="1">
    <citation type="journal article" date="2014" name="Nat. Commun.">
        <title>Molecular traces of alternative social organization in a termite genome.</title>
        <authorList>
            <person name="Terrapon N."/>
            <person name="Li C."/>
            <person name="Robertson H.M."/>
            <person name="Ji L."/>
            <person name="Meng X."/>
            <person name="Booth W."/>
            <person name="Chen Z."/>
            <person name="Childers C.P."/>
            <person name="Glastad K.M."/>
            <person name="Gokhale K."/>
            <person name="Gowin J."/>
            <person name="Gronenberg W."/>
            <person name="Hermansen R.A."/>
            <person name="Hu H."/>
            <person name="Hunt B.G."/>
            <person name="Huylmans A.K."/>
            <person name="Khalil S.M."/>
            <person name="Mitchell R.D."/>
            <person name="Munoz-Torres M.C."/>
            <person name="Mustard J.A."/>
            <person name="Pan H."/>
            <person name="Reese J.T."/>
            <person name="Scharf M.E."/>
            <person name="Sun F."/>
            <person name="Vogel H."/>
            <person name="Xiao J."/>
            <person name="Yang W."/>
            <person name="Yang Z."/>
            <person name="Yang Z."/>
            <person name="Zhou J."/>
            <person name="Zhu J."/>
            <person name="Brent C.S."/>
            <person name="Elsik C.G."/>
            <person name="Goodisman M.A."/>
            <person name="Liberles D.A."/>
            <person name="Roe R.M."/>
            <person name="Vargo E.L."/>
            <person name="Vilcinskas A."/>
            <person name="Wang J."/>
            <person name="Bornberg-Bauer E."/>
            <person name="Korb J."/>
            <person name="Zhang G."/>
            <person name="Liebig J."/>
        </authorList>
    </citation>
    <scope>NUCLEOTIDE SEQUENCE [LARGE SCALE GENOMIC DNA]</scope>
    <source>
        <tissue evidence="3">Whole organism</tissue>
    </source>
</reference>
<evidence type="ECO:0000256" key="1">
    <source>
        <dbReference type="SAM" id="SignalP"/>
    </source>
</evidence>
<evidence type="ECO:0000313" key="4">
    <source>
        <dbReference type="Proteomes" id="UP000027135"/>
    </source>
</evidence>
<dbReference type="Proteomes" id="UP000027135">
    <property type="component" value="Unassembled WGS sequence"/>
</dbReference>
<name>A0A067RGB6_ZOONE</name>
<dbReference type="EMBL" id="KK852484">
    <property type="protein sequence ID" value="KDR22822.1"/>
    <property type="molecule type" value="Genomic_DNA"/>
</dbReference>
<keyword evidence="4" id="KW-1185">Reference proteome</keyword>
<sequence length="76" mass="8852">MSPVWCHWSNLMRLYFWSLCSTEGEFGKHISNMFASLKSKIKEETGSDPTKLALSNPPQNIIQRAPFKTRFWLQFG</sequence>
<feature type="chain" id="PRO_5007371509" evidence="1">
    <location>
        <begin position="23"/>
        <end position="76"/>
    </location>
</feature>
<accession>A0A067RGB6</accession>
<dbReference type="AlphaFoldDB" id="A0A067RGB6"/>
<gene>
    <name evidence="2" type="ORF">L798_06776</name>
    <name evidence="3" type="ORF">L798_13074</name>
</gene>
<dbReference type="InParanoid" id="A0A067RGB6"/>
<dbReference type="EMBL" id="KK852716">
    <property type="protein sequence ID" value="KDR17829.1"/>
    <property type="molecule type" value="Genomic_DNA"/>
</dbReference>
<keyword evidence="1" id="KW-0732">Signal</keyword>
<evidence type="ECO:0000313" key="2">
    <source>
        <dbReference type="EMBL" id="KDR17829.1"/>
    </source>
</evidence>
<proteinExistence type="predicted"/>
<protein>
    <submittedName>
        <fullName evidence="3">Uncharacterized protein</fullName>
    </submittedName>
</protein>
<organism evidence="3 4">
    <name type="scientific">Zootermopsis nevadensis</name>
    <name type="common">Dampwood termite</name>
    <dbReference type="NCBI Taxonomy" id="136037"/>
    <lineage>
        <taxon>Eukaryota</taxon>
        <taxon>Metazoa</taxon>
        <taxon>Ecdysozoa</taxon>
        <taxon>Arthropoda</taxon>
        <taxon>Hexapoda</taxon>
        <taxon>Insecta</taxon>
        <taxon>Pterygota</taxon>
        <taxon>Neoptera</taxon>
        <taxon>Polyneoptera</taxon>
        <taxon>Dictyoptera</taxon>
        <taxon>Blattodea</taxon>
        <taxon>Blattoidea</taxon>
        <taxon>Termitoidae</taxon>
        <taxon>Termopsidae</taxon>
        <taxon>Zootermopsis</taxon>
    </lineage>
</organism>
<feature type="signal peptide" evidence="1">
    <location>
        <begin position="1"/>
        <end position="22"/>
    </location>
</feature>